<evidence type="ECO:0000259" key="3">
    <source>
        <dbReference type="Pfam" id="PF00294"/>
    </source>
</evidence>
<comment type="caution">
    <text evidence="4">The sequence shown here is derived from an EMBL/GenBank/DDBJ whole genome shotgun (WGS) entry which is preliminary data.</text>
</comment>
<evidence type="ECO:0000313" key="5">
    <source>
        <dbReference type="Proteomes" id="UP000777265"/>
    </source>
</evidence>
<sequence>MNAGLRKLTEGFKGKKICVVGDIIADIYIFGRPYRLSREAPVVVVKHEEERVYPGSAGNTINNLLALGAHVFPLGFVGNDNAGDRIIDYFSRYTTIDMGGLIRHDGETVTKTRILAGDTHTSKQQVIRIDRESDKPLAGSVRSLLLGRLKEIGPSMDAFVVSDYGHGAVDEEIIGYMRGMARNAIVVGDSRYRLKDFKELTLITPNEAEAYQLCGMDGGDDIEKLGRDIMGFMGVAALLITRGNKGMTLFLRDGTIHHIPISGKDDVADVTGAGDTVCAVAALSLASGADFYAASRVANYAAGVVVMKRGTATVTMEELQSAMETYGKNHTHTG</sequence>
<reference evidence="4" key="2">
    <citation type="submission" date="2020-01" db="EMBL/GenBank/DDBJ databases">
        <authorList>
            <person name="Campanaro S."/>
        </authorList>
    </citation>
    <scope>NUCLEOTIDE SEQUENCE</scope>
    <source>
        <strain evidence="4">AS06rmzACSIP_7</strain>
    </source>
</reference>
<dbReference type="InterPro" id="IPR011913">
    <property type="entry name" value="RfaE_dom_I"/>
</dbReference>
<reference evidence="4" key="1">
    <citation type="journal article" date="2020" name="Biotechnol. Biofuels">
        <title>New insights from the biogas microbiome by comprehensive genome-resolved metagenomics of nearly 1600 species originating from multiple anaerobic digesters.</title>
        <authorList>
            <person name="Campanaro S."/>
            <person name="Treu L."/>
            <person name="Rodriguez-R L.M."/>
            <person name="Kovalovszki A."/>
            <person name="Ziels R.M."/>
            <person name="Maus I."/>
            <person name="Zhu X."/>
            <person name="Kougias P.G."/>
            <person name="Basile A."/>
            <person name="Luo G."/>
            <person name="Schluter A."/>
            <person name="Konstantinidis K.T."/>
            <person name="Angelidaki I."/>
        </authorList>
    </citation>
    <scope>NUCLEOTIDE SEQUENCE</scope>
    <source>
        <strain evidence="4">AS06rmzACSIP_7</strain>
    </source>
</reference>
<name>A0A971M2U2_9BACT</name>
<dbReference type="SUPFAM" id="SSF53613">
    <property type="entry name" value="Ribokinase-like"/>
    <property type="match status" value="1"/>
</dbReference>
<dbReference type="GO" id="GO:0033786">
    <property type="term" value="F:heptose-1-phosphate adenylyltransferase activity"/>
    <property type="evidence" value="ECO:0007669"/>
    <property type="project" value="TreeGrafter"/>
</dbReference>
<dbReference type="Proteomes" id="UP000777265">
    <property type="component" value="Unassembled WGS sequence"/>
</dbReference>
<dbReference type="GO" id="GO:0016773">
    <property type="term" value="F:phosphotransferase activity, alcohol group as acceptor"/>
    <property type="evidence" value="ECO:0007669"/>
    <property type="project" value="InterPro"/>
</dbReference>
<evidence type="ECO:0000256" key="1">
    <source>
        <dbReference type="ARBA" id="ARBA00022679"/>
    </source>
</evidence>
<protein>
    <submittedName>
        <fullName evidence="4">Carbohydrate kinase</fullName>
    </submittedName>
</protein>
<accession>A0A971M2U2</accession>
<dbReference type="InterPro" id="IPR029056">
    <property type="entry name" value="Ribokinase-like"/>
</dbReference>
<evidence type="ECO:0000313" key="4">
    <source>
        <dbReference type="EMBL" id="NLW34312.1"/>
    </source>
</evidence>
<dbReference type="InterPro" id="IPR011611">
    <property type="entry name" value="PfkB_dom"/>
</dbReference>
<dbReference type="CDD" id="cd01172">
    <property type="entry name" value="RfaE_like"/>
    <property type="match status" value="1"/>
</dbReference>
<dbReference type="GO" id="GO:0005829">
    <property type="term" value="C:cytosol"/>
    <property type="evidence" value="ECO:0007669"/>
    <property type="project" value="TreeGrafter"/>
</dbReference>
<organism evidence="4 5">
    <name type="scientific">Syntrophorhabdus aromaticivorans</name>
    <dbReference type="NCBI Taxonomy" id="328301"/>
    <lineage>
        <taxon>Bacteria</taxon>
        <taxon>Pseudomonadati</taxon>
        <taxon>Thermodesulfobacteriota</taxon>
        <taxon>Syntrophorhabdia</taxon>
        <taxon>Syntrophorhabdales</taxon>
        <taxon>Syntrophorhabdaceae</taxon>
        <taxon>Syntrophorhabdus</taxon>
    </lineage>
</organism>
<feature type="domain" description="Carbohydrate kinase PfkB" evidence="3">
    <location>
        <begin position="15"/>
        <end position="313"/>
    </location>
</feature>
<keyword evidence="2 4" id="KW-0418">Kinase</keyword>
<dbReference type="EMBL" id="JAAYEE010000039">
    <property type="protein sequence ID" value="NLW34312.1"/>
    <property type="molecule type" value="Genomic_DNA"/>
</dbReference>
<dbReference type="AlphaFoldDB" id="A0A971M2U2"/>
<evidence type="ECO:0000256" key="2">
    <source>
        <dbReference type="ARBA" id="ARBA00022777"/>
    </source>
</evidence>
<dbReference type="Gene3D" id="3.40.1190.20">
    <property type="match status" value="1"/>
</dbReference>
<proteinExistence type="predicted"/>
<gene>
    <name evidence="4" type="ORF">GXY80_02355</name>
</gene>
<dbReference type="Pfam" id="PF00294">
    <property type="entry name" value="PfkB"/>
    <property type="match status" value="1"/>
</dbReference>
<dbReference type="PANTHER" id="PTHR46969:SF1">
    <property type="entry name" value="BIFUNCTIONAL PROTEIN HLDE"/>
    <property type="match status" value="1"/>
</dbReference>
<keyword evidence="1" id="KW-0808">Transferase</keyword>
<dbReference type="PANTHER" id="PTHR46969">
    <property type="entry name" value="BIFUNCTIONAL PROTEIN HLDE"/>
    <property type="match status" value="1"/>
</dbReference>
<dbReference type="GO" id="GO:0033785">
    <property type="term" value="F:heptose 7-phosphate kinase activity"/>
    <property type="evidence" value="ECO:0007669"/>
    <property type="project" value="TreeGrafter"/>
</dbReference>